<feature type="domain" description="AB hydrolase-1" evidence="3">
    <location>
        <begin position="27"/>
        <end position="308"/>
    </location>
</feature>
<dbReference type="InterPro" id="IPR000639">
    <property type="entry name" value="Epox_hydrolase-like"/>
</dbReference>
<dbReference type="Pfam" id="PF00561">
    <property type="entry name" value="Abhydrolase_1"/>
    <property type="match status" value="1"/>
</dbReference>
<dbReference type="Gene3D" id="3.40.50.1820">
    <property type="entry name" value="alpha/beta hydrolase"/>
    <property type="match status" value="1"/>
</dbReference>
<organism evidence="4 5">
    <name type="scientific">Serendipita vermifera MAFF 305830</name>
    <dbReference type="NCBI Taxonomy" id="933852"/>
    <lineage>
        <taxon>Eukaryota</taxon>
        <taxon>Fungi</taxon>
        <taxon>Dikarya</taxon>
        <taxon>Basidiomycota</taxon>
        <taxon>Agaricomycotina</taxon>
        <taxon>Agaricomycetes</taxon>
        <taxon>Sebacinales</taxon>
        <taxon>Serendipitaceae</taxon>
        <taxon>Serendipita</taxon>
    </lineage>
</organism>
<reference evidence="4 5" key="1">
    <citation type="submission" date="2014-04" db="EMBL/GenBank/DDBJ databases">
        <authorList>
            <consortium name="DOE Joint Genome Institute"/>
            <person name="Kuo A."/>
            <person name="Zuccaro A."/>
            <person name="Kohler A."/>
            <person name="Nagy L.G."/>
            <person name="Floudas D."/>
            <person name="Copeland A."/>
            <person name="Barry K.W."/>
            <person name="Cichocki N."/>
            <person name="Veneault-Fourrey C."/>
            <person name="LaButti K."/>
            <person name="Lindquist E.A."/>
            <person name="Lipzen A."/>
            <person name="Lundell T."/>
            <person name="Morin E."/>
            <person name="Murat C."/>
            <person name="Sun H."/>
            <person name="Tunlid A."/>
            <person name="Henrissat B."/>
            <person name="Grigoriev I.V."/>
            <person name="Hibbett D.S."/>
            <person name="Martin F."/>
            <person name="Nordberg H.P."/>
            <person name="Cantor M.N."/>
            <person name="Hua S.X."/>
        </authorList>
    </citation>
    <scope>NUCLEOTIDE SEQUENCE [LARGE SCALE GENOMIC DNA]</scope>
    <source>
        <strain evidence="4 5">MAFF 305830</strain>
    </source>
</reference>
<name>A0A0C3AKY3_SERVB</name>
<dbReference type="PRINTS" id="PR00111">
    <property type="entry name" value="ABHYDROLASE"/>
</dbReference>
<dbReference type="OrthoDB" id="284184at2759"/>
<sequence>MKQEFITVGGIRYCYVDQQPNQQPKATLLCLHGFPDQWYGWENQIAAWSQAGYRVIVPHMLGYGLSDKPSAAASYSTKNLSRDLAFLLDGLQLDSVIVIAHDWGAAVAWRFALWYPNRVRALVTLSVPYFPPSETYIPISEASKRVPTFAYQEYFSDPSSTREIETNLDIFIPALFQTPRPANGGFADGKLPVLRAGQMQTLLKNGKESFNIPPTVIPKHELERYILDFQQGGMNGPLSYYRNTRSRFDDEKEAGLPTAFPSSIPVLFFYGTQDGTCPQSFVSRMPMFVPNLTIVPLEGKGHWLLLEATEQINSTVLEFLDKVRSGSGGLVGEAIASVRL</sequence>
<dbReference type="InterPro" id="IPR029058">
    <property type="entry name" value="AB_hydrolase_fold"/>
</dbReference>
<evidence type="ECO:0000256" key="1">
    <source>
        <dbReference type="ARBA" id="ARBA00022801"/>
    </source>
</evidence>
<dbReference type="HOGENOM" id="CLU_020336_7_0_1"/>
<dbReference type="SUPFAM" id="SSF53474">
    <property type="entry name" value="alpha/beta-Hydrolases"/>
    <property type="match status" value="1"/>
</dbReference>
<evidence type="ECO:0000313" key="5">
    <source>
        <dbReference type="Proteomes" id="UP000054097"/>
    </source>
</evidence>
<proteinExistence type="inferred from homology"/>
<keyword evidence="5" id="KW-1185">Reference proteome</keyword>
<dbReference type="STRING" id="933852.A0A0C3AKY3"/>
<dbReference type="PRINTS" id="PR00412">
    <property type="entry name" value="EPOXHYDRLASE"/>
</dbReference>
<evidence type="ECO:0000256" key="2">
    <source>
        <dbReference type="ARBA" id="ARBA00038334"/>
    </source>
</evidence>
<comment type="similarity">
    <text evidence="2">Belongs to the AB hydrolase superfamily. Epoxide hydrolase family.</text>
</comment>
<dbReference type="InterPro" id="IPR000073">
    <property type="entry name" value="AB_hydrolase_1"/>
</dbReference>
<dbReference type="GO" id="GO:0016787">
    <property type="term" value="F:hydrolase activity"/>
    <property type="evidence" value="ECO:0007669"/>
    <property type="project" value="UniProtKB-KW"/>
</dbReference>
<dbReference type="AlphaFoldDB" id="A0A0C3AKY3"/>
<dbReference type="EMBL" id="KN824316">
    <property type="protein sequence ID" value="KIM25230.1"/>
    <property type="molecule type" value="Genomic_DNA"/>
</dbReference>
<dbReference type="PANTHER" id="PTHR43329">
    <property type="entry name" value="EPOXIDE HYDROLASE"/>
    <property type="match status" value="1"/>
</dbReference>
<accession>A0A0C3AKY3</accession>
<keyword evidence="1" id="KW-0378">Hydrolase</keyword>
<evidence type="ECO:0000313" key="4">
    <source>
        <dbReference type="EMBL" id="KIM25230.1"/>
    </source>
</evidence>
<reference evidence="5" key="2">
    <citation type="submission" date="2015-01" db="EMBL/GenBank/DDBJ databases">
        <title>Evolutionary Origins and Diversification of the Mycorrhizal Mutualists.</title>
        <authorList>
            <consortium name="DOE Joint Genome Institute"/>
            <consortium name="Mycorrhizal Genomics Consortium"/>
            <person name="Kohler A."/>
            <person name="Kuo A."/>
            <person name="Nagy L.G."/>
            <person name="Floudas D."/>
            <person name="Copeland A."/>
            <person name="Barry K.W."/>
            <person name="Cichocki N."/>
            <person name="Veneault-Fourrey C."/>
            <person name="LaButti K."/>
            <person name="Lindquist E.A."/>
            <person name="Lipzen A."/>
            <person name="Lundell T."/>
            <person name="Morin E."/>
            <person name="Murat C."/>
            <person name="Riley R."/>
            <person name="Ohm R."/>
            <person name="Sun H."/>
            <person name="Tunlid A."/>
            <person name="Henrissat B."/>
            <person name="Grigoriev I.V."/>
            <person name="Hibbett D.S."/>
            <person name="Martin F."/>
        </authorList>
    </citation>
    <scope>NUCLEOTIDE SEQUENCE [LARGE SCALE GENOMIC DNA]</scope>
    <source>
        <strain evidence="5">MAFF 305830</strain>
    </source>
</reference>
<gene>
    <name evidence="4" type="ORF">M408DRAFT_331333</name>
</gene>
<protein>
    <recommendedName>
        <fullName evidence="3">AB hydrolase-1 domain-containing protein</fullName>
    </recommendedName>
</protein>
<dbReference type="Proteomes" id="UP000054097">
    <property type="component" value="Unassembled WGS sequence"/>
</dbReference>
<evidence type="ECO:0000259" key="3">
    <source>
        <dbReference type="Pfam" id="PF00561"/>
    </source>
</evidence>